<name>A0A9W9REE1_PENBR</name>
<sequence length="318" mass="35811">SRFSLIQGLVINEEAVLDYHNRCISQLRLLADGPGAIMDENLLAAVVVLRFYEELDNPFTSDFPTDTAIRGLQFFLEAQASLALCSTGFRSAVFWVGFRQEFHLAYSQQRSFRLPLRVCDDYLHGGDAPDHVLVNRLIIICAHIVQYCYGDQSPVDSPSYEELIDLYRHWLNSRPASFSPVFSAAPDREKNEVFPQKWYLNDYHILAEHSIGLIDILLAAYDPTIARIGPGQKGAEELLDSKLKSIVLEICGIALSNRQSPTALLAACIAITICGDRFTDRFEQEVLMGVVDNTIRDTNYWPPTSIKARMCGVWGWDS</sequence>
<comment type="caution">
    <text evidence="1">The sequence shown here is derived from an EMBL/GenBank/DDBJ whole genome shotgun (WGS) entry which is preliminary data.</text>
</comment>
<organism evidence="1 2">
    <name type="scientific">Penicillium brevicompactum</name>
    <dbReference type="NCBI Taxonomy" id="5074"/>
    <lineage>
        <taxon>Eukaryota</taxon>
        <taxon>Fungi</taxon>
        <taxon>Dikarya</taxon>
        <taxon>Ascomycota</taxon>
        <taxon>Pezizomycotina</taxon>
        <taxon>Eurotiomycetes</taxon>
        <taxon>Eurotiomycetidae</taxon>
        <taxon>Eurotiales</taxon>
        <taxon>Aspergillaceae</taxon>
        <taxon>Penicillium</taxon>
    </lineage>
</organism>
<reference evidence="1" key="1">
    <citation type="submission" date="2022-12" db="EMBL/GenBank/DDBJ databases">
        <authorList>
            <person name="Petersen C."/>
        </authorList>
    </citation>
    <scope>NUCLEOTIDE SEQUENCE</scope>
    <source>
        <strain evidence="1">IBT 35675</strain>
    </source>
</reference>
<dbReference type="AlphaFoldDB" id="A0A9W9REE1"/>
<gene>
    <name evidence="1" type="ORF">N7541_004537</name>
</gene>
<reference evidence="1" key="2">
    <citation type="journal article" date="2023" name="IMA Fungus">
        <title>Comparative genomic study of the Penicillium genus elucidates a diverse pangenome and 15 lateral gene transfer events.</title>
        <authorList>
            <person name="Petersen C."/>
            <person name="Sorensen T."/>
            <person name="Nielsen M.R."/>
            <person name="Sondergaard T.E."/>
            <person name="Sorensen J.L."/>
            <person name="Fitzpatrick D.A."/>
            <person name="Frisvad J.C."/>
            <person name="Nielsen K.L."/>
        </authorList>
    </citation>
    <scope>NUCLEOTIDE SEQUENCE</scope>
    <source>
        <strain evidence="1">IBT 35675</strain>
    </source>
</reference>
<protein>
    <recommendedName>
        <fullName evidence="3">ARCA protein</fullName>
    </recommendedName>
</protein>
<evidence type="ECO:0000313" key="2">
    <source>
        <dbReference type="Proteomes" id="UP001148299"/>
    </source>
</evidence>
<evidence type="ECO:0000313" key="1">
    <source>
        <dbReference type="EMBL" id="KAJ5357379.1"/>
    </source>
</evidence>
<keyword evidence="2" id="KW-1185">Reference proteome</keyword>
<dbReference type="EMBL" id="JAPZBR010000003">
    <property type="protein sequence ID" value="KAJ5357379.1"/>
    <property type="molecule type" value="Genomic_DNA"/>
</dbReference>
<evidence type="ECO:0008006" key="3">
    <source>
        <dbReference type="Google" id="ProtNLM"/>
    </source>
</evidence>
<feature type="non-terminal residue" evidence="1">
    <location>
        <position position="1"/>
    </location>
</feature>
<dbReference type="Proteomes" id="UP001148299">
    <property type="component" value="Unassembled WGS sequence"/>
</dbReference>
<proteinExistence type="predicted"/>
<accession>A0A9W9REE1</accession>